<dbReference type="NCBIfam" id="TIGR00263">
    <property type="entry name" value="trpB"/>
    <property type="match status" value="1"/>
</dbReference>
<dbReference type="Proteomes" id="UP001191019">
    <property type="component" value="Unassembled WGS sequence"/>
</dbReference>
<comment type="pathway">
    <text evidence="2 11">Amino-acid biosynthesis; L-tryptophan biosynthesis; L-tryptophan from chorismate: step 5/5.</text>
</comment>
<dbReference type="HAMAP" id="MF_00133">
    <property type="entry name" value="Trp_synth_beta"/>
    <property type="match status" value="1"/>
</dbReference>
<comment type="caution">
    <text evidence="13">The sequence shown here is derived from an EMBL/GenBank/DDBJ whole genome shotgun (WGS) entry which is preliminary data.</text>
</comment>
<keyword evidence="6 11" id="KW-0822">Tryptophan biosynthesis</keyword>
<accession>A0ABY0FM20</accession>
<feature type="domain" description="Tryptophan synthase beta chain-like PALP" evidence="12">
    <location>
        <begin position="60"/>
        <end position="389"/>
    </location>
</feature>
<dbReference type="InterPro" id="IPR023026">
    <property type="entry name" value="Trp_synth_beta/beta-like"/>
</dbReference>
<evidence type="ECO:0000256" key="3">
    <source>
        <dbReference type="ARBA" id="ARBA00009982"/>
    </source>
</evidence>
<dbReference type="EC" id="4.2.1.20" evidence="11"/>
<dbReference type="Pfam" id="PF00291">
    <property type="entry name" value="PALP"/>
    <property type="match status" value="1"/>
</dbReference>
<evidence type="ECO:0000256" key="10">
    <source>
        <dbReference type="ARBA" id="ARBA00049047"/>
    </source>
</evidence>
<comment type="similarity">
    <text evidence="3 11">Belongs to the TrpB family.</text>
</comment>
<dbReference type="InterPro" id="IPR036052">
    <property type="entry name" value="TrpB-like_PALP_sf"/>
</dbReference>
<evidence type="ECO:0000256" key="7">
    <source>
        <dbReference type="ARBA" id="ARBA00022898"/>
    </source>
</evidence>
<dbReference type="RefSeq" id="WP_129734737.1">
    <property type="nucleotide sequence ID" value="NZ_PRLM01000003.1"/>
</dbReference>
<keyword evidence="14" id="KW-1185">Reference proteome</keyword>
<keyword evidence="7 11" id="KW-0663">Pyridoxal phosphate</keyword>
<evidence type="ECO:0000313" key="13">
    <source>
        <dbReference type="EMBL" id="RYC74780.1"/>
    </source>
</evidence>
<protein>
    <recommendedName>
        <fullName evidence="11">Tryptophan synthase beta chain</fullName>
        <ecNumber evidence="11">4.2.1.20</ecNumber>
    </recommendedName>
</protein>
<feature type="modified residue" description="N6-(pyridoxal phosphate)lysine" evidence="11">
    <location>
        <position position="94"/>
    </location>
</feature>
<evidence type="ECO:0000256" key="2">
    <source>
        <dbReference type="ARBA" id="ARBA00004733"/>
    </source>
</evidence>
<evidence type="ECO:0000256" key="5">
    <source>
        <dbReference type="ARBA" id="ARBA00022605"/>
    </source>
</evidence>
<dbReference type="Gene3D" id="3.40.50.1100">
    <property type="match status" value="2"/>
</dbReference>
<evidence type="ECO:0000256" key="4">
    <source>
        <dbReference type="ARBA" id="ARBA00011270"/>
    </source>
</evidence>
<name>A0ABY0FM20_9BACT</name>
<gene>
    <name evidence="11 13" type="primary">trpB</name>
    <name evidence="13" type="ORF">G3RUM_00321</name>
</gene>
<keyword evidence="9 11" id="KW-0456">Lyase</keyword>
<organism evidence="13 14">
    <name type="scientific">Candidatus Nanosyncoccus alces</name>
    <dbReference type="NCBI Taxonomy" id="2171997"/>
    <lineage>
        <taxon>Bacteria</taxon>
        <taxon>Candidatus Saccharimonadota</taxon>
        <taxon>Candidatus Nanosyncoccalia</taxon>
        <taxon>Candidatus Nanosyncoccales</taxon>
        <taxon>Candidatus Nanosyncoccaceae</taxon>
        <taxon>Candidatus Nanosyncoccus</taxon>
    </lineage>
</organism>
<dbReference type="SUPFAM" id="SSF53686">
    <property type="entry name" value="Tryptophan synthase beta subunit-like PLP-dependent enzymes"/>
    <property type="match status" value="1"/>
</dbReference>
<reference evidence="13 14" key="1">
    <citation type="journal article" date="2018" name="bioRxiv">
        <title>Evidence of independent acquisition and adaption of ultra-small bacteria to human hosts across the highly diverse yet reduced genomes of the phylum Saccharibacteria.</title>
        <authorList>
            <person name="McLean J.S."/>
            <person name="Bor B."/>
            <person name="To T.T."/>
            <person name="Liu Q."/>
            <person name="Kearns K.A."/>
            <person name="Solden L.M."/>
            <person name="Wrighton K.C."/>
            <person name="He X."/>
            <person name="Shi W."/>
        </authorList>
    </citation>
    <scope>NUCLEOTIDE SEQUENCE [LARGE SCALE GENOMIC DNA]</scope>
    <source>
        <strain evidence="13 14">TM7_G3_2_Rum_HOT_351B</strain>
    </source>
</reference>
<evidence type="ECO:0000313" key="14">
    <source>
        <dbReference type="Proteomes" id="UP001191019"/>
    </source>
</evidence>
<evidence type="ECO:0000256" key="9">
    <source>
        <dbReference type="ARBA" id="ARBA00023239"/>
    </source>
</evidence>
<comment type="cofactor">
    <cofactor evidence="1 11">
        <name>pyridoxal 5'-phosphate</name>
        <dbReference type="ChEBI" id="CHEBI:597326"/>
    </cofactor>
</comment>
<evidence type="ECO:0000256" key="8">
    <source>
        <dbReference type="ARBA" id="ARBA00023141"/>
    </source>
</evidence>
<dbReference type="InterPro" id="IPR006654">
    <property type="entry name" value="Trp_synth_beta"/>
</dbReference>
<reference evidence="13 14" key="2">
    <citation type="journal article" date="2020" name="Cell Rep.">
        <title>Acquisition and Adaptation of Ultra-small Parasitic Reduced Genome Bacteria to Mammalian Hosts.</title>
        <authorList>
            <person name="McLean J.S."/>
            <person name="Bor B."/>
            <person name="Kerns K.A."/>
            <person name="Liu Q."/>
            <person name="To T.T."/>
            <person name="Solden L."/>
            <person name="Hendrickson E.L."/>
            <person name="Wrighton K."/>
            <person name="Shi W."/>
            <person name="He X."/>
        </authorList>
    </citation>
    <scope>NUCLEOTIDE SEQUENCE [LARGE SCALE GENOMIC DNA]</scope>
    <source>
        <strain evidence="13 14">TM7_G3_2_Rum_HOT_351B</strain>
    </source>
</reference>
<sequence>MKYSINDFPDKNGFYGKYGGSFLSPEMNEEFQRINDFYQRIRNDAEFIDELKYIRKHYQGRPTPITFAKNLTDKLGGAAIYLKREDLNHTGAHKLNHAMAYGLVAKKMGKTKIIADTGAGQHGVAMAAAAAYFGMECDIYMGKIDAEKEAPNVDRMKIMGTNVIVVEDGAGKLIDAAAASFAAYEKDYERCFYPIGSALGPAPIPQMVRDFQSIVGKEAREQFAEMTDGKMPNKVIAVVGGGSNAMGLFSGFIDNDDIELLAAEALGKMREGEEERVGEHAATATFGEFRTMSGFKSLALAEEDGTPKPAYSVASGLDYPGLGPELAYLKEIGRIKFNAINDEEAIDAFYDLSKAEGIIPALESSHALALAMKMAPSHPGETFLVNLSGRGDKDIEFVLNNFDK</sequence>
<keyword evidence="8 11" id="KW-0057">Aromatic amino acid biosynthesis</keyword>
<dbReference type="PIRSF" id="PIRSF001413">
    <property type="entry name" value="Trp_syn_beta"/>
    <property type="match status" value="1"/>
</dbReference>
<dbReference type="PANTHER" id="PTHR48077">
    <property type="entry name" value="TRYPTOPHAN SYNTHASE-RELATED"/>
    <property type="match status" value="1"/>
</dbReference>
<proteinExistence type="inferred from homology"/>
<comment type="catalytic activity">
    <reaction evidence="10 11">
        <text>(1S,2R)-1-C-(indol-3-yl)glycerol 3-phosphate + L-serine = D-glyceraldehyde 3-phosphate + L-tryptophan + H2O</text>
        <dbReference type="Rhea" id="RHEA:10532"/>
        <dbReference type="ChEBI" id="CHEBI:15377"/>
        <dbReference type="ChEBI" id="CHEBI:33384"/>
        <dbReference type="ChEBI" id="CHEBI:57912"/>
        <dbReference type="ChEBI" id="CHEBI:58866"/>
        <dbReference type="ChEBI" id="CHEBI:59776"/>
        <dbReference type="EC" id="4.2.1.20"/>
    </reaction>
</comment>
<comment type="function">
    <text evidence="11">The beta subunit is responsible for the synthesis of L-tryptophan from indole and L-serine.</text>
</comment>
<dbReference type="EMBL" id="PRLM01000003">
    <property type="protein sequence ID" value="RYC74780.1"/>
    <property type="molecule type" value="Genomic_DNA"/>
</dbReference>
<evidence type="ECO:0000256" key="11">
    <source>
        <dbReference type="HAMAP-Rule" id="MF_00133"/>
    </source>
</evidence>
<evidence type="ECO:0000256" key="6">
    <source>
        <dbReference type="ARBA" id="ARBA00022822"/>
    </source>
</evidence>
<comment type="subunit">
    <text evidence="4 11">Tetramer of two alpha and two beta chains.</text>
</comment>
<dbReference type="InterPro" id="IPR001926">
    <property type="entry name" value="TrpB-like_PALP"/>
</dbReference>
<evidence type="ECO:0000259" key="12">
    <source>
        <dbReference type="Pfam" id="PF00291"/>
    </source>
</evidence>
<dbReference type="GO" id="GO:0004834">
    <property type="term" value="F:tryptophan synthase activity"/>
    <property type="evidence" value="ECO:0007669"/>
    <property type="project" value="UniProtKB-EC"/>
</dbReference>
<evidence type="ECO:0000256" key="1">
    <source>
        <dbReference type="ARBA" id="ARBA00001933"/>
    </source>
</evidence>
<keyword evidence="5 11" id="KW-0028">Amino-acid biosynthesis</keyword>
<dbReference type="PANTHER" id="PTHR48077:SF3">
    <property type="entry name" value="TRYPTOPHAN SYNTHASE"/>
    <property type="match status" value="1"/>
</dbReference>